<feature type="compositionally biased region" description="Basic and acidic residues" evidence="1">
    <location>
        <begin position="111"/>
        <end position="133"/>
    </location>
</feature>
<dbReference type="EMBL" id="LJIJ01000116">
    <property type="protein sequence ID" value="ODN02328.1"/>
    <property type="molecule type" value="Genomic_DNA"/>
</dbReference>
<protein>
    <submittedName>
        <fullName evidence="2">Uncharacterized protein</fullName>
    </submittedName>
</protein>
<accession>A0A1D2NAP7</accession>
<dbReference type="Proteomes" id="UP000094527">
    <property type="component" value="Unassembled WGS sequence"/>
</dbReference>
<evidence type="ECO:0000313" key="2">
    <source>
        <dbReference type="EMBL" id="ODN02328.1"/>
    </source>
</evidence>
<dbReference type="AlphaFoldDB" id="A0A1D2NAP7"/>
<sequence>MEPGSASSGDMVIPFPAGWWKREEEPRLEPNMNLEPDNPITEGQKHSIQKEAVQASKPKLERKNPRSFRKYRWSNGLDLSFLETTRESEPVSLKPSFENKSTFIVEQKNEERANGIQEGEHVRQEKSEVDVGDGKGGSVTTGNELEAITKDWTKYYWGLRNDNAYVYPWMKPEFPVTEKMNELQIDKGTDKVQEKSIGSEDVVDAYAPVACDLDEMDSAEYWRSYRLYWERQPFFDI</sequence>
<evidence type="ECO:0000256" key="1">
    <source>
        <dbReference type="SAM" id="MobiDB-lite"/>
    </source>
</evidence>
<feature type="region of interest" description="Disordered" evidence="1">
    <location>
        <begin position="23"/>
        <end position="65"/>
    </location>
</feature>
<name>A0A1D2NAP7_ORCCI</name>
<feature type="region of interest" description="Disordered" evidence="1">
    <location>
        <begin position="111"/>
        <end position="138"/>
    </location>
</feature>
<gene>
    <name evidence="2" type="ORF">Ocin01_04360</name>
</gene>
<proteinExistence type="predicted"/>
<evidence type="ECO:0000313" key="3">
    <source>
        <dbReference type="Proteomes" id="UP000094527"/>
    </source>
</evidence>
<comment type="caution">
    <text evidence="2">The sequence shown here is derived from an EMBL/GenBank/DDBJ whole genome shotgun (WGS) entry which is preliminary data.</text>
</comment>
<keyword evidence="3" id="KW-1185">Reference proteome</keyword>
<reference evidence="2 3" key="1">
    <citation type="journal article" date="2016" name="Genome Biol. Evol.">
        <title>Gene Family Evolution Reflects Adaptation to Soil Environmental Stressors in the Genome of the Collembolan Orchesella cincta.</title>
        <authorList>
            <person name="Faddeeva-Vakhrusheva A."/>
            <person name="Derks M.F."/>
            <person name="Anvar S.Y."/>
            <person name="Agamennone V."/>
            <person name="Suring W."/>
            <person name="Smit S."/>
            <person name="van Straalen N.M."/>
            <person name="Roelofs D."/>
        </authorList>
    </citation>
    <scope>NUCLEOTIDE SEQUENCE [LARGE SCALE GENOMIC DNA]</scope>
    <source>
        <tissue evidence="2">Mixed pool</tissue>
    </source>
</reference>
<organism evidence="2 3">
    <name type="scientific">Orchesella cincta</name>
    <name type="common">Springtail</name>
    <name type="synonym">Podura cincta</name>
    <dbReference type="NCBI Taxonomy" id="48709"/>
    <lineage>
        <taxon>Eukaryota</taxon>
        <taxon>Metazoa</taxon>
        <taxon>Ecdysozoa</taxon>
        <taxon>Arthropoda</taxon>
        <taxon>Hexapoda</taxon>
        <taxon>Collembola</taxon>
        <taxon>Entomobryomorpha</taxon>
        <taxon>Entomobryoidea</taxon>
        <taxon>Orchesellidae</taxon>
        <taxon>Orchesellinae</taxon>
        <taxon>Orchesella</taxon>
    </lineage>
</organism>